<accession>A0ACB8AF01</accession>
<sequence length="551" mass="61118">MFLAWIAFCISCAWLIVHGFKHLSRRQKLLLPLSRIRRQRVEITVKNVHLRVQTDVFNTHHDALCAWFANRKYMHTKQILRYFYHIGSIMGVLGMLGVIALLFRTTATLGSSVFYNIVDTGHPNNLAKRSFSEGEAGSATNVYSNDGFAIKPIIPGVTVPISHLPLIIFALCISQILHEHGHAITAALYHIPIISSGISIILVIPSAFVSLSSSYLEELSPLGRLQIVSAGCFHNLLLWSALVATARTGIGPHAWSLLGYIDISNKGRVVVSIDSDSPLQGHFTLGSLVTHLDDVPINSSVDEDIWSSFLLGSSNLPIASDVGFCVNMQTLKDQSHQCCARDYKETSQSSFSCFLLLPSPQETFCLDPIPILTENRHRCSTVAECGAVETCVKLHDTEQLLRISLQRNPVLPSSINDEVILWAGPKAEVWEQVKVGTLIPRFSFLPLGLPNTIKEFMNYLLLTNLSLYLLNLLPLPGLDGSQLLTVVLELIFTGRSNLMDAGTYDIEDLSIHRRRFRESTAQRLLRKIISTSTIALLSLCILLGLTKWIMG</sequence>
<protein>
    <submittedName>
        <fullName evidence="1">Uncharacterized protein</fullName>
    </submittedName>
</protein>
<evidence type="ECO:0000313" key="1">
    <source>
        <dbReference type="EMBL" id="KAH7911755.1"/>
    </source>
</evidence>
<comment type="caution">
    <text evidence="1">The sequence shown here is derived from an EMBL/GenBank/DDBJ whole genome shotgun (WGS) entry which is preliminary data.</text>
</comment>
<keyword evidence="2" id="KW-1185">Reference proteome</keyword>
<proteinExistence type="predicted"/>
<organism evidence="1 2">
    <name type="scientific">Hygrophoropsis aurantiaca</name>
    <dbReference type="NCBI Taxonomy" id="72124"/>
    <lineage>
        <taxon>Eukaryota</taxon>
        <taxon>Fungi</taxon>
        <taxon>Dikarya</taxon>
        <taxon>Basidiomycota</taxon>
        <taxon>Agaricomycotina</taxon>
        <taxon>Agaricomycetes</taxon>
        <taxon>Agaricomycetidae</taxon>
        <taxon>Boletales</taxon>
        <taxon>Coniophorineae</taxon>
        <taxon>Hygrophoropsidaceae</taxon>
        <taxon>Hygrophoropsis</taxon>
    </lineage>
</organism>
<name>A0ACB8AF01_9AGAM</name>
<dbReference type="Proteomes" id="UP000790377">
    <property type="component" value="Unassembled WGS sequence"/>
</dbReference>
<gene>
    <name evidence="1" type="ORF">BJ138DRAFT_1084989</name>
</gene>
<dbReference type="EMBL" id="MU267668">
    <property type="protein sequence ID" value="KAH7911755.1"/>
    <property type="molecule type" value="Genomic_DNA"/>
</dbReference>
<reference evidence="1" key="1">
    <citation type="journal article" date="2021" name="New Phytol.">
        <title>Evolutionary innovations through gain and loss of genes in the ectomycorrhizal Boletales.</title>
        <authorList>
            <person name="Wu G."/>
            <person name="Miyauchi S."/>
            <person name="Morin E."/>
            <person name="Kuo A."/>
            <person name="Drula E."/>
            <person name="Varga T."/>
            <person name="Kohler A."/>
            <person name="Feng B."/>
            <person name="Cao Y."/>
            <person name="Lipzen A."/>
            <person name="Daum C."/>
            <person name="Hundley H."/>
            <person name="Pangilinan J."/>
            <person name="Johnson J."/>
            <person name="Barry K."/>
            <person name="LaButti K."/>
            <person name="Ng V."/>
            <person name="Ahrendt S."/>
            <person name="Min B."/>
            <person name="Choi I.G."/>
            <person name="Park H."/>
            <person name="Plett J.M."/>
            <person name="Magnuson J."/>
            <person name="Spatafora J.W."/>
            <person name="Nagy L.G."/>
            <person name="Henrissat B."/>
            <person name="Grigoriev I.V."/>
            <person name="Yang Z.L."/>
            <person name="Xu J."/>
            <person name="Martin F.M."/>
        </authorList>
    </citation>
    <scope>NUCLEOTIDE SEQUENCE</scope>
    <source>
        <strain evidence="1">ATCC 28755</strain>
    </source>
</reference>
<evidence type="ECO:0000313" key="2">
    <source>
        <dbReference type="Proteomes" id="UP000790377"/>
    </source>
</evidence>